<dbReference type="GO" id="GO:0008270">
    <property type="term" value="F:zinc ion binding"/>
    <property type="evidence" value="ECO:0007669"/>
    <property type="project" value="UniProtKB-UniRule"/>
</dbReference>
<evidence type="ECO:0000256" key="4">
    <source>
        <dbReference type="ARBA" id="ARBA00023125"/>
    </source>
</evidence>
<dbReference type="Pfam" id="PF05485">
    <property type="entry name" value="THAP"/>
    <property type="match status" value="1"/>
</dbReference>
<keyword evidence="3 6" id="KW-0862">Zinc</keyword>
<evidence type="ECO:0000313" key="11">
    <source>
        <dbReference type="Proteomes" id="UP001431783"/>
    </source>
</evidence>
<evidence type="ECO:0000313" key="10">
    <source>
        <dbReference type="EMBL" id="KAK9885283.1"/>
    </source>
</evidence>
<dbReference type="PROSITE" id="PS50950">
    <property type="entry name" value="ZF_THAP"/>
    <property type="match status" value="1"/>
</dbReference>
<keyword evidence="1 6" id="KW-0479">Metal-binding</keyword>
<dbReference type="SMART" id="SM00980">
    <property type="entry name" value="THAP"/>
    <property type="match status" value="1"/>
</dbReference>
<reference evidence="10 11" key="1">
    <citation type="submission" date="2023-03" db="EMBL/GenBank/DDBJ databases">
        <title>Genome insight into feeding habits of ladybird beetles.</title>
        <authorList>
            <person name="Li H.-S."/>
            <person name="Huang Y.-H."/>
            <person name="Pang H."/>
        </authorList>
    </citation>
    <scope>NUCLEOTIDE SEQUENCE [LARGE SCALE GENOMIC DNA]</scope>
    <source>
        <strain evidence="10">SYSU_2023b</strain>
        <tissue evidence="10">Whole body</tissue>
    </source>
</reference>
<evidence type="ECO:0000256" key="5">
    <source>
        <dbReference type="PROSITE-ProRule" id="PRU00309"/>
    </source>
</evidence>
<evidence type="ECO:0000256" key="3">
    <source>
        <dbReference type="ARBA" id="ARBA00022833"/>
    </source>
</evidence>
<evidence type="ECO:0000256" key="6">
    <source>
        <dbReference type="PROSITE-ProRule" id="PRU01263"/>
    </source>
</evidence>
<dbReference type="SUPFAM" id="SSF57716">
    <property type="entry name" value="Glucocorticoid receptor-like (DNA-binding domain)"/>
    <property type="match status" value="2"/>
</dbReference>
<sequence length="1367" mass="157019">MRCVVPNCENTIGISFPEDYELQNIWLKSLGISDGVPDVDSFVCLDHFGKEDIEEIINEEGSIHKKVRSGAIPKLFTLTDDIEKETEEFLEFRSQKIVDSQKPLPLPEDSESIDQGKLSQPFEEASGEAPINDNVLLDTVHPNFVPEFQEFREDVFILEQQEFSESQSPSQQFSSFNQEPEAAPNQEPNIEEKSNLVVQENQDFLTVQHEFTPQENFTSEEQEFTAQNQTTPIYNSEEPQIFSSEGREEFVPESQPNLTPEGHEVFLSEEQPTLSAIEDKFASTEDHSMENENSLNIKQENAELQDGALIKHQEISLNEEQGHNEQGSDILHESTASEEDMATNQNLPDESIDKEIEDPANDHQLNITGFEQKPIIKDNIAPNQTEICEGSTTQILMDEEQAPILHLSTPTENIVMQWFVPDQPPISSESVAQTGNLNTPSDDNRITATHQQEFKSPQLSFTQQVTVNQSQEIHLPTSIRTPRSMSEILKKVDSCRLCMSKDQVNVNILDNIKDKIMVLEAIQLCIPPLEISVEDPFSKSICFKCFNLLQKYFEFRHNCIKIDSEQKRAYEKAHPLHRFVEKRKVMTQYGNYPKKTHMKTIISPSKVGYQQTEILTVVNSPTKRTGQKNISRKVILTPKSQKQSQEIQYLLQNVNKETSPNENYVKKMISKVNKPDDIQVFKLRKNSPSTQSSSNYGTKYNTPQKRPAVPISVSQKKFKPSEIEALVRKPPLSTEKQIKIQEELKRVIEGTMSKDDLSSSQIVDSKYEFNKMKIGRSEVVLPKGIRVSIPERFESSKGIFPCFPKFGAFETEFCLIDGYLFEHRLCKGKLRYLRCVSLPCPSKAWQKCLDNGKFENRACVKSPHNHQQLTSTEIKKQMFYYVMKKKMQADKGLNFRSLYDQICSRDPEIKTLVPLRNLINEICKHQLTQKIPQIKSFDDFYNAIEDDCLEKFQFTYLGKQFYQERFTVKEDGTKAVVFANKESIAKVSHSKLMYVDASFKIDTGENFSYQLVTVLVWIDDSYYPIMFALVSDRTMEIFKKIFAYLHDTLAPDLCPEEIVTDYESNIYYALGETYLESHIGGSVFYYTQNLYKKICELGLSRELETTSYFRNIYHMLLMLPLLPVNTIMDGLQNIEIQANDLGVGDSTAGLFEHIKEQWMDKVTPDLFCVHRLENRINENVIAPFKKLRDFLMLNKGKAQRQTLSIMNVVEKLIDLDNFLQTTYSSENKKSFGRDLSSSQKKNVLKAWQYIETHPKININHFFTKVIGYIKCMENQLWIWGYYKFSGKVTDDLINAANFSIVNTNEDEIGLVEGEELQEENSNFVYTEDSDNTVVVEAVVGPSGEFVISDPENNQKGDNSIFKYVNNK</sequence>
<evidence type="ECO:0000259" key="8">
    <source>
        <dbReference type="PROSITE" id="PS50950"/>
    </source>
</evidence>
<feature type="region of interest" description="Disordered" evidence="7">
    <location>
        <begin position="684"/>
        <end position="707"/>
    </location>
</feature>
<dbReference type="Proteomes" id="UP001431783">
    <property type="component" value="Unassembled WGS sequence"/>
</dbReference>
<dbReference type="GO" id="GO:0003677">
    <property type="term" value="F:DNA binding"/>
    <property type="evidence" value="ECO:0007669"/>
    <property type="project" value="UniProtKB-UniRule"/>
</dbReference>
<evidence type="ECO:0000256" key="2">
    <source>
        <dbReference type="ARBA" id="ARBA00022771"/>
    </source>
</evidence>
<feature type="binding site" evidence="6">
    <location>
        <position position="545"/>
    </location>
    <ligand>
        <name>Zn(2+)</name>
        <dbReference type="ChEBI" id="CHEBI:29105"/>
    </ligand>
</feature>
<dbReference type="SMART" id="SM00868">
    <property type="entry name" value="zf-AD"/>
    <property type="match status" value="1"/>
</dbReference>
<dbReference type="InterPro" id="IPR006612">
    <property type="entry name" value="THAP_Znf"/>
</dbReference>
<name>A0AAW1UVX7_9CUCU</name>
<comment type="caution">
    <text evidence="10">The sequence shown here is derived from an EMBL/GenBank/DDBJ whole genome shotgun (WGS) entry which is preliminary data.</text>
</comment>
<evidence type="ECO:0008006" key="12">
    <source>
        <dbReference type="Google" id="ProtNLM"/>
    </source>
</evidence>
<proteinExistence type="predicted"/>
<evidence type="ECO:0000256" key="1">
    <source>
        <dbReference type="ARBA" id="ARBA00022723"/>
    </source>
</evidence>
<keyword evidence="4 5" id="KW-0238">DNA-binding</keyword>
<evidence type="ECO:0000256" key="7">
    <source>
        <dbReference type="SAM" id="MobiDB-lite"/>
    </source>
</evidence>
<feature type="binding site" evidence="6">
    <location>
        <position position="495"/>
    </location>
    <ligand>
        <name>Zn(2+)</name>
        <dbReference type="ChEBI" id="CHEBI:29105"/>
    </ligand>
</feature>
<keyword evidence="2 5" id="KW-0863">Zinc-finger</keyword>
<protein>
    <recommendedName>
        <fullName evidence="12">Transposase</fullName>
    </recommendedName>
</protein>
<dbReference type="Pfam" id="PF07776">
    <property type="entry name" value="zf-AD"/>
    <property type="match status" value="1"/>
</dbReference>
<keyword evidence="11" id="KW-1185">Reference proteome</keyword>
<feature type="binding site" evidence="6">
    <location>
        <position position="542"/>
    </location>
    <ligand>
        <name>Zn(2+)</name>
        <dbReference type="ChEBI" id="CHEBI:29105"/>
    </ligand>
</feature>
<feature type="region of interest" description="Disordered" evidence="7">
    <location>
        <begin position="100"/>
        <end position="127"/>
    </location>
</feature>
<organism evidence="10 11">
    <name type="scientific">Henosepilachna vigintioctopunctata</name>
    <dbReference type="NCBI Taxonomy" id="420089"/>
    <lineage>
        <taxon>Eukaryota</taxon>
        <taxon>Metazoa</taxon>
        <taxon>Ecdysozoa</taxon>
        <taxon>Arthropoda</taxon>
        <taxon>Hexapoda</taxon>
        <taxon>Insecta</taxon>
        <taxon>Pterygota</taxon>
        <taxon>Neoptera</taxon>
        <taxon>Endopterygota</taxon>
        <taxon>Coleoptera</taxon>
        <taxon>Polyphaga</taxon>
        <taxon>Cucujiformia</taxon>
        <taxon>Coccinelloidea</taxon>
        <taxon>Coccinellidae</taxon>
        <taxon>Epilachninae</taxon>
        <taxon>Epilachnini</taxon>
        <taxon>Henosepilachna</taxon>
    </lineage>
</organism>
<dbReference type="InterPro" id="IPR012934">
    <property type="entry name" value="Znf_AD"/>
</dbReference>
<dbReference type="GO" id="GO:0005634">
    <property type="term" value="C:nucleus"/>
    <property type="evidence" value="ECO:0007669"/>
    <property type="project" value="InterPro"/>
</dbReference>
<accession>A0AAW1UVX7</accession>
<feature type="region of interest" description="Disordered" evidence="7">
    <location>
        <begin position="162"/>
        <end position="188"/>
    </location>
</feature>
<dbReference type="EMBL" id="JARQZJ010000095">
    <property type="protein sequence ID" value="KAK9885283.1"/>
    <property type="molecule type" value="Genomic_DNA"/>
</dbReference>
<feature type="compositionally biased region" description="Polar residues" evidence="7">
    <location>
        <begin position="686"/>
        <end position="704"/>
    </location>
</feature>
<gene>
    <name evidence="10" type="ORF">WA026_010777</name>
</gene>
<feature type="domain" description="THAP-type" evidence="8">
    <location>
        <begin position="1"/>
        <end position="76"/>
    </location>
</feature>
<dbReference type="PROSITE" id="PS51915">
    <property type="entry name" value="ZAD"/>
    <property type="match status" value="1"/>
</dbReference>
<feature type="compositionally biased region" description="Low complexity" evidence="7">
    <location>
        <begin position="162"/>
        <end position="181"/>
    </location>
</feature>
<feature type="domain" description="ZAD" evidence="9">
    <location>
        <begin position="493"/>
        <end position="569"/>
    </location>
</feature>
<feature type="binding site" evidence="6">
    <location>
        <position position="498"/>
    </location>
    <ligand>
        <name>Zn(2+)</name>
        <dbReference type="ChEBI" id="CHEBI:29105"/>
    </ligand>
</feature>
<dbReference type="Gene3D" id="3.40.1800.20">
    <property type="match status" value="1"/>
</dbReference>
<evidence type="ECO:0000259" key="9">
    <source>
        <dbReference type="PROSITE" id="PS51915"/>
    </source>
</evidence>